<accession>D5VHN7</accession>
<gene>
    <name evidence="3" type="ordered locus">Cseg_0505</name>
</gene>
<dbReference type="STRING" id="509190.Cseg_0505"/>
<dbReference type="eggNOG" id="COG0110">
    <property type="taxonomic scope" value="Bacteria"/>
</dbReference>
<dbReference type="Pfam" id="PF14602">
    <property type="entry name" value="Hexapep_2"/>
    <property type="match status" value="1"/>
</dbReference>
<evidence type="ECO:0000256" key="1">
    <source>
        <dbReference type="ARBA" id="ARBA00007274"/>
    </source>
</evidence>
<name>D5VHN7_CAUST</name>
<protein>
    <submittedName>
        <fullName evidence="3">Transferase hexapeptide repeat containing protein</fullName>
    </submittedName>
</protein>
<evidence type="ECO:0000313" key="3">
    <source>
        <dbReference type="EMBL" id="ADG09018.1"/>
    </source>
</evidence>
<dbReference type="AlphaFoldDB" id="D5VHN7"/>
<sequence>MEAAVSRVQDLSRFELPAGFRGRSAITVQLWWLVQATAFAASPQFLYGWRRWLLRCFGARIGKNVLIRPSARITYPWKVTIGDRSWVGDRAELYSLGEIVIGQDAVVSQNSYLCTGSHDIRAVGFDIFAQSITVEDEAWVAADVFVHPGVTIARGSVVGARSVVTKSTRPYYVHTGSPATPVSPRRSDLGILEQ</sequence>
<dbReference type="InterPro" id="IPR011004">
    <property type="entry name" value="Trimer_LpxA-like_sf"/>
</dbReference>
<organism evidence="3 4">
    <name type="scientific">Caulobacter segnis (strain ATCC 21756 / DSM 7131 / JCM 7823 / NBRC 15250 / LMG 17158 / TK0059)</name>
    <name type="common">Mycoplana segnis</name>
    <dbReference type="NCBI Taxonomy" id="509190"/>
    <lineage>
        <taxon>Bacteria</taxon>
        <taxon>Pseudomonadati</taxon>
        <taxon>Pseudomonadota</taxon>
        <taxon>Alphaproteobacteria</taxon>
        <taxon>Caulobacterales</taxon>
        <taxon>Caulobacteraceae</taxon>
        <taxon>Caulobacter</taxon>
    </lineage>
</organism>
<dbReference type="PANTHER" id="PTHR23416:SF23">
    <property type="entry name" value="ACETYLTRANSFERASE C18B11.09C-RELATED"/>
    <property type="match status" value="1"/>
</dbReference>
<reference evidence="4" key="1">
    <citation type="journal article" date="2011" name="J. Bacteriol.">
        <title>Genome sequences of eight morphologically diverse alphaproteobacteria.</title>
        <authorList>
            <consortium name="US DOE Joint Genome Institute"/>
            <person name="Brown P.J."/>
            <person name="Kysela D.T."/>
            <person name="Buechlein A."/>
            <person name="Hemmerich C."/>
            <person name="Brun Y.V."/>
        </authorList>
    </citation>
    <scope>NUCLEOTIDE SEQUENCE [LARGE SCALE GENOMIC DNA]</scope>
    <source>
        <strain evidence="4">ATCC 21756 / DSM 7131 / JCM 7823 / NBRC 15250 / LMG 17158 / TK0059</strain>
    </source>
</reference>
<dbReference type="Proteomes" id="UP000002629">
    <property type="component" value="Chromosome"/>
</dbReference>
<dbReference type="KEGG" id="cse:Cseg_0505"/>
<dbReference type="GO" id="GO:0008374">
    <property type="term" value="F:O-acyltransferase activity"/>
    <property type="evidence" value="ECO:0007669"/>
    <property type="project" value="TreeGrafter"/>
</dbReference>
<dbReference type="GO" id="GO:0005829">
    <property type="term" value="C:cytosol"/>
    <property type="evidence" value="ECO:0007669"/>
    <property type="project" value="TreeGrafter"/>
</dbReference>
<dbReference type="NCBIfam" id="NF007797">
    <property type="entry name" value="PRK10502.1"/>
    <property type="match status" value="1"/>
</dbReference>
<dbReference type="InterPro" id="IPR051159">
    <property type="entry name" value="Hexapeptide_acetyltransf"/>
</dbReference>
<dbReference type="EMBL" id="CP002008">
    <property type="protein sequence ID" value="ADG09018.1"/>
    <property type="molecule type" value="Genomic_DNA"/>
</dbReference>
<keyword evidence="2 3" id="KW-0808">Transferase</keyword>
<proteinExistence type="inferred from homology"/>
<dbReference type="SUPFAM" id="SSF51161">
    <property type="entry name" value="Trimeric LpxA-like enzymes"/>
    <property type="match status" value="1"/>
</dbReference>
<dbReference type="InterPro" id="IPR001451">
    <property type="entry name" value="Hexapep"/>
</dbReference>
<dbReference type="HOGENOM" id="CLU_051638_7_2_5"/>
<dbReference type="Gene3D" id="2.160.10.10">
    <property type="entry name" value="Hexapeptide repeat proteins"/>
    <property type="match status" value="1"/>
</dbReference>
<comment type="similarity">
    <text evidence="1">Belongs to the transferase hexapeptide repeat family.</text>
</comment>
<dbReference type="PANTHER" id="PTHR23416">
    <property type="entry name" value="SIALIC ACID SYNTHASE-RELATED"/>
    <property type="match status" value="1"/>
</dbReference>
<evidence type="ECO:0000313" key="4">
    <source>
        <dbReference type="Proteomes" id="UP000002629"/>
    </source>
</evidence>
<dbReference type="CDD" id="cd05825">
    <property type="entry name" value="LbH_wcaF_like"/>
    <property type="match status" value="1"/>
</dbReference>
<evidence type="ECO:0000256" key="2">
    <source>
        <dbReference type="ARBA" id="ARBA00022679"/>
    </source>
</evidence>